<feature type="region of interest" description="Disordered" evidence="1">
    <location>
        <begin position="548"/>
        <end position="579"/>
    </location>
</feature>
<evidence type="ECO:0000313" key="4">
    <source>
        <dbReference type="Proteomes" id="UP001448207"/>
    </source>
</evidence>
<dbReference type="InterPro" id="IPR036457">
    <property type="entry name" value="PPM-type-like_dom_sf"/>
</dbReference>
<gene>
    <name evidence="3" type="ORF">J3Q64DRAFT_1809114</name>
</gene>
<dbReference type="PANTHER" id="PTHR13832">
    <property type="entry name" value="PROTEIN PHOSPHATASE 2C"/>
    <property type="match status" value="1"/>
</dbReference>
<dbReference type="InterPro" id="IPR015655">
    <property type="entry name" value="PP2C"/>
</dbReference>
<protein>
    <recommendedName>
        <fullName evidence="2">PPM-type phosphatase domain-containing protein</fullName>
    </recommendedName>
</protein>
<evidence type="ECO:0000259" key="2">
    <source>
        <dbReference type="PROSITE" id="PS51746"/>
    </source>
</evidence>
<dbReference type="PROSITE" id="PS51746">
    <property type="entry name" value="PPM_2"/>
    <property type="match status" value="1"/>
</dbReference>
<feature type="compositionally biased region" description="Basic residues" evidence="1">
    <location>
        <begin position="734"/>
        <end position="745"/>
    </location>
</feature>
<dbReference type="EMBL" id="JBCLYO010000006">
    <property type="protein sequence ID" value="KAL0087847.1"/>
    <property type="molecule type" value="Genomic_DNA"/>
</dbReference>
<sequence length="774" mass="86713">MPETVDTELLQLNISEEMRGISAFMKVMATLFHYGNQPMNAAQLVGAVRALDLLPLSTIQGIISTARKAARGLKQPDPFDIAKDGAGRQTKYSIADFVLNGVQLPPIQEIPDEPMHIKPVENSSSSYSYSSHLGKQQRKPSSDRNGSRRRRTNSSKLKRKRTSGYDTDSDGNGFDVDVDMDDESMSIDSGADEANIAQSEEDTIFDYSLLYAPPPADMNYLDPINFVDYPIAANFAAVQQKGYSYPRFRSHEKIKIPKIHCEDRFRVADIHDTTGKKVVGRVFILADGHGGRGCSEYFVRKTPRALEKVCAEYNPQQLDNKEVQERFEHDIKLMVESLDEDYLTIKRAQLSGKSDSCFPGKNESEKTDNDGCTLILNVFFDWLVNVNVGDSRTILISAPEPSSAPVTMDYPLTGGVDKDYLMEVVFASQDHKPYLEHLAREILENGGEFVDSVQNRIIKVELDKLREDGNRQAKRIALKNARIRPKDYQVTHDQANGDTSVQGWATQSAVRTTANNVPAWRAREDRIPSLNVARSCGDLDFKLNPKQKIISCEPDDPNNNSEDSSKEIPPRTMVTSSAHKEKRRHFLFMSTDGTFDYMYEEAPDKQNRVIAKAIGAMVEDGEKAGRYILEQEEHNEGQTIEHTSSSIEGVATLPTTDNVESVQKGSEIKNTEQLLPTVLKQPESVPEAKAGSAPPNEDMSVEATEKEPTAESDAALLNQQEPRKPLLFRELTKQKKRSGNSKRGRLQWPRDTLRIEKGRMAFLLRSCKIMMTAP</sequence>
<dbReference type="Pfam" id="PF00481">
    <property type="entry name" value="PP2C"/>
    <property type="match status" value="1"/>
</dbReference>
<feature type="domain" description="PPM-type phosphatase" evidence="2">
    <location>
        <begin position="247"/>
        <end position="774"/>
    </location>
</feature>
<evidence type="ECO:0000256" key="1">
    <source>
        <dbReference type="SAM" id="MobiDB-lite"/>
    </source>
</evidence>
<feature type="compositionally biased region" description="Basic residues" evidence="1">
    <location>
        <begin position="147"/>
        <end position="162"/>
    </location>
</feature>
<name>A0ABR3B379_PHYBL</name>
<dbReference type="InterPro" id="IPR001932">
    <property type="entry name" value="PPM-type_phosphatase-like_dom"/>
</dbReference>
<accession>A0ABR3B379</accession>
<organism evidence="3 4">
    <name type="scientific">Phycomyces blakesleeanus</name>
    <dbReference type="NCBI Taxonomy" id="4837"/>
    <lineage>
        <taxon>Eukaryota</taxon>
        <taxon>Fungi</taxon>
        <taxon>Fungi incertae sedis</taxon>
        <taxon>Mucoromycota</taxon>
        <taxon>Mucoromycotina</taxon>
        <taxon>Mucoromycetes</taxon>
        <taxon>Mucorales</taxon>
        <taxon>Phycomycetaceae</taxon>
        <taxon>Phycomyces</taxon>
    </lineage>
</organism>
<proteinExistence type="predicted"/>
<keyword evidence="4" id="KW-1185">Reference proteome</keyword>
<feature type="region of interest" description="Disordered" evidence="1">
    <location>
        <begin position="682"/>
        <end position="747"/>
    </location>
</feature>
<dbReference type="Gene3D" id="3.60.40.10">
    <property type="entry name" value="PPM-type phosphatase domain"/>
    <property type="match status" value="1"/>
</dbReference>
<reference evidence="3 4" key="1">
    <citation type="submission" date="2024-04" db="EMBL/GenBank/DDBJ databases">
        <title>Symmetric and asymmetric DNA N6-adenine methylation regulates different biological responses in Mucorales.</title>
        <authorList>
            <consortium name="Lawrence Berkeley National Laboratory"/>
            <person name="Lax C."/>
            <person name="Mondo S.J."/>
            <person name="Osorio-Concepcion M."/>
            <person name="Muszewska A."/>
            <person name="Corrochano-Luque M."/>
            <person name="Gutierrez G."/>
            <person name="Riley R."/>
            <person name="Lipzen A."/>
            <person name="Guo J."/>
            <person name="Hundley H."/>
            <person name="Amirebrahimi M."/>
            <person name="Ng V."/>
            <person name="Lorenzo-Gutierrez D."/>
            <person name="Binder U."/>
            <person name="Yang J."/>
            <person name="Song Y."/>
            <person name="Canovas D."/>
            <person name="Navarro E."/>
            <person name="Freitag M."/>
            <person name="Gabaldon T."/>
            <person name="Grigoriev I.V."/>
            <person name="Corrochano L.M."/>
            <person name="Nicolas F.E."/>
            <person name="Garre V."/>
        </authorList>
    </citation>
    <scope>NUCLEOTIDE SEQUENCE [LARGE SCALE GENOMIC DNA]</scope>
    <source>
        <strain evidence="3 4">L51</strain>
    </source>
</reference>
<feature type="region of interest" description="Disordered" evidence="1">
    <location>
        <begin position="109"/>
        <end position="181"/>
    </location>
</feature>
<dbReference type="SMART" id="SM00332">
    <property type="entry name" value="PP2Cc"/>
    <property type="match status" value="1"/>
</dbReference>
<dbReference type="PANTHER" id="PTHR13832:SF827">
    <property type="entry name" value="PROTEIN PHOSPHATASE 1L"/>
    <property type="match status" value="1"/>
</dbReference>
<dbReference type="SUPFAM" id="SSF81606">
    <property type="entry name" value="PP2C-like"/>
    <property type="match status" value="1"/>
</dbReference>
<evidence type="ECO:0000313" key="3">
    <source>
        <dbReference type="EMBL" id="KAL0087847.1"/>
    </source>
</evidence>
<dbReference type="Proteomes" id="UP001448207">
    <property type="component" value="Unassembled WGS sequence"/>
</dbReference>
<comment type="caution">
    <text evidence="3">The sequence shown here is derived from an EMBL/GenBank/DDBJ whole genome shotgun (WGS) entry which is preliminary data.</text>
</comment>